<evidence type="ECO:0008006" key="8">
    <source>
        <dbReference type="Google" id="ProtNLM"/>
    </source>
</evidence>
<gene>
    <name evidence="6" type="ORF">WA026_022682</name>
</gene>
<dbReference type="PANTHER" id="PTHR23507">
    <property type="entry name" value="ZGC:174356"/>
    <property type="match status" value="1"/>
</dbReference>
<feature type="transmembrane region" description="Helical" evidence="5">
    <location>
        <begin position="222"/>
        <end position="243"/>
    </location>
</feature>
<evidence type="ECO:0000313" key="7">
    <source>
        <dbReference type="Proteomes" id="UP001431783"/>
    </source>
</evidence>
<evidence type="ECO:0000256" key="3">
    <source>
        <dbReference type="ARBA" id="ARBA00022989"/>
    </source>
</evidence>
<dbReference type="Pfam" id="PF07690">
    <property type="entry name" value="MFS_1"/>
    <property type="match status" value="1"/>
</dbReference>
<dbReference type="Proteomes" id="UP001431783">
    <property type="component" value="Unassembled WGS sequence"/>
</dbReference>
<dbReference type="GO" id="GO:0022857">
    <property type="term" value="F:transmembrane transporter activity"/>
    <property type="evidence" value="ECO:0007669"/>
    <property type="project" value="InterPro"/>
</dbReference>
<evidence type="ECO:0000256" key="5">
    <source>
        <dbReference type="SAM" id="Phobius"/>
    </source>
</evidence>
<evidence type="ECO:0000256" key="1">
    <source>
        <dbReference type="ARBA" id="ARBA00004141"/>
    </source>
</evidence>
<reference evidence="6 7" key="1">
    <citation type="submission" date="2023-03" db="EMBL/GenBank/DDBJ databases">
        <title>Genome insight into feeding habits of ladybird beetles.</title>
        <authorList>
            <person name="Li H.-S."/>
            <person name="Huang Y.-H."/>
            <person name="Pang H."/>
        </authorList>
    </citation>
    <scope>NUCLEOTIDE SEQUENCE [LARGE SCALE GENOMIC DNA]</scope>
    <source>
        <strain evidence="6">SYSU_2023b</strain>
        <tissue evidence="6">Whole body</tissue>
    </source>
</reference>
<sequence>MEKEEVNVKSRSNHKTLLNQITMKLSCITVEPVIFLSIFTSTIYQLIAQNLYLEKACRVNLQFNSSICDALASRNIYGFNKSQEATVQKIVTDMLALRTAILSFFPICLILFVGSWSDRHNKRKLFILAPISGEMLCCASLILNVLLFYELPLIVTVLGDSLPLALLGGWPCLFIGIYTYVGVRCDEKNRSLKMGFVSAAKMAGHSLGYSIAGILFQAVGFISFFCICILLQMAAFCLGILLVKEEKITRSENSNGVLKDFFDIKYVKNSFKICFNREPNNRRFKFIIIILLTVIVAGPSNGE</sequence>
<evidence type="ECO:0000256" key="4">
    <source>
        <dbReference type="ARBA" id="ARBA00023136"/>
    </source>
</evidence>
<evidence type="ECO:0000256" key="2">
    <source>
        <dbReference type="ARBA" id="ARBA00022692"/>
    </source>
</evidence>
<keyword evidence="3 5" id="KW-1133">Transmembrane helix</keyword>
<feature type="transmembrane region" description="Helical" evidence="5">
    <location>
        <begin position="284"/>
        <end position="302"/>
    </location>
</feature>
<keyword evidence="7" id="KW-1185">Reference proteome</keyword>
<keyword evidence="4 5" id="KW-0472">Membrane</keyword>
<feature type="transmembrane region" description="Helical" evidence="5">
    <location>
        <begin position="125"/>
        <end position="149"/>
    </location>
</feature>
<organism evidence="6 7">
    <name type="scientific">Henosepilachna vigintioctopunctata</name>
    <dbReference type="NCBI Taxonomy" id="420089"/>
    <lineage>
        <taxon>Eukaryota</taxon>
        <taxon>Metazoa</taxon>
        <taxon>Ecdysozoa</taxon>
        <taxon>Arthropoda</taxon>
        <taxon>Hexapoda</taxon>
        <taxon>Insecta</taxon>
        <taxon>Pterygota</taxon>
        <taxon>Neoptera</taxon>
        <taxon>Endopterygota</taxon>
        <taxon>Coleoptera</taxon>
        <taxon>Polyphaga</taxon>
        <taxon>Cucujiformia</taxon>
        <taxon>Coccinelloidea</taxon>
        <taxon>Coccinellidae</taxon>
        <taxon>Epilachninae</taxon>
        <taxon>Epilachnini</taxon>
        <taxon>Henosepilachna</taxon>
    </lineage>
</organism>
<comment type="caution">
    <text evidence="6">The sequence shown here is derived from an EMBL/GenBank/DDBJ whole genome shotgun (WGS) entry which is preliminary data.</text>
</comment>
<name>A0AAW1U0F6_9CUCU</name>
<keyword evidence="2 5" id="KW-0812">Transmembrane</keyword>
<dbReference type="InterPro" id="IPR036259">
    <property type="entry name" value="MFS_trans_sf"/>
</dbReference>
<dbReference type="EMBL" id="JARQZJ010000020">
    <property type="protein sequence ID" value="KAK9873451.1"/>
    <property type="molecule type" value="Genomic_DNA"/>
</dbReference>
<dbReference type="SUPFAM" id="SSF103473">
    <property type="entry name" value="MFS general substrate transporter"/>
    <property type="match status" value="1"/>
</dbReference>
<protein>
    <recommendedName>
        <fullName evidence="8">Adenylate cyclase</fullName>
    </recommendedName>
</protein>
<feature type="transmembrane region" description="Helical" evidence="5">
    <location>
        <begin position="95"/>
        <end position="113"/>
    </location>
</feature>
<proteinExistence type="predicted"/>
<dbReference type="AlphaFoldDB" id="A0AAW1U0F6"/>
<feature type="transmembrane region" description="Helical" evidence="5">
    <location>
        <begin position="161"/>
        <end position="183"/>
    </location>
</feature>
<dbReference type="Gene3D" id="1.20.1250.20">
    <property type="entry name" value="MFS general substrate transporter like domains"/>
    <property type="match status" value="1"/>
</dbReference>
<dbReference type="GO" id="GO:0016020">
    <property type="term" value="C:membrane"/>
    <property type="evidence" value="ECO:0007669"/>
    <property type="project" value="UniProtKB-SubCell"/>
</dbReference>
<feature type="transmembrane region" description="Helical" evidence="5">
    <location>
        <begin position="21"/>
        <end position="44"/>
    </location>
</feature>
<dbReference type="InterPro" id="IPR011701">
    <property type="entry name" value="MFS"/>
</dbReference>
<comment type="subcellular location">
    <subcellularLocation>
        <location evidence="1">Membrane</location>
        <topology evidence="1">Multi-pass membrane protein</topology>
    </subcellularLocation>
</comment>
<evidence type="ECO:0000313" key="6">
    <source>
        <dbReference type="EMBL" id="KAK9873451.1"/>
    </source>
</evidence>
<dbReference type="PANTHER" id="PTHR23507:SF1">
    <property type="entry name" value="FI18259P1-RELATED"/>
    <property type="match status" value="1"/>
</dbReference>
<accession>A0AAW1U0F6</accession>
<feature type="transmembrane region" description="Helical" evidence="5">
    <location>
        <begin position="195"/>
        <end position="216"/>
    </location>
</feature>